<gene>
    <name evidence="2" type="ORF">TSUD_150630</name>
</gene>
<protein>
    <recommendedName>
        <fullName evidence="4">GYF domain-containing protein</fullName>
    </recommendedName>
</protein>
<dbReference type="Gene3D" id="3.30.1490.40">
    <property type="match status" value="1"/>
</dbReference>
<dbReference type="InterPro" id="IPR045894">
    <property type="entry name" value="At5g08430-like"/>
</dbReference>
<evidence type="ECO:0000313" key="3">
    <source>
        <dbReference type="Proteomes" id="UP000242715"/>
    </source>
</evidence>
<feature type="region of interest" description="Disordered" evidence="1">
    <location>
        <begin position="1"/>
        <end position="26"/>
    </location>
</feature>
<dbReference type="InterPro" id="IPR035445">
    <property type="entry name" value="GYF-like_dom_sf"/>
</dbReference>
<dbReference type="PANTHER" id="PTHR46851:SF23">
    <property type="entry name" value="SWIB_MDM2 DOMAIN-CONTAINING PROTEIN"/>
    <property type="match status" value="1"/>
</dbReference>
<dbReference type="Proteomes" id="UP000242715">
    <property type="component" value="Unassembled WGS sequence"/>
</dbReference>
<dbReference type="PANTHER" id="PTHR46851">
    <property type="entry name" value="OS01G0884500 PROTEIN"/>
    <property type="match status" value="1"/>
</dbReference>
<dbReference type="OrthoDB" id="1433203at2759"/>
<accession>A0A2Z6LYR0</accession>
<evidence type="ECO:0000256" key="1">
    <source>
        <dbReference type="SAM" id="MobiDB-lite"/>
    </source>
</evidence>
<name>A0A2Z6LYR0_TRISU</name>
<dbReference type="EMBL" id="DF973306">
    <property type="protein sequence ID" value="GAU25164.1"/>
    <property type="molecule type" value="Genomic_DNA"/>
</dbReference>
<organism evidence="2 3">
    <name type="scientific">Trifolium subterraneum</name>
    <name type="common">Subterranean clover</name>
    <dbReference type="NCBI Taxonomy" id="3900"/>
    <lineage>
        <taxon>Eukaryota</taxon>
        <taxon>Viridiplantae</taxon>
        <taxon>Streptophyta</taxon>
        <taxon>Embryophyta</taxon>
        <taxon>Tracheophyta</taxon>
        <taxon>Spermatophyta</taxon>
        <taxon>Magnoliopsida</taxon>
        <taxon>eudicotyledons</taxon>
        <taxon>Gunneridae</taxon>
        <taxon>Pentapetalae</taxon>
        <taxon>rosids</taxon>
        <taxon>fabids</taxon>
        <taxon>Fabales</taxon>
        <taxon>Fabaceae</taxon>
        <taxon>Papilionoideae</taxon>
        <taxon>50 kb inversion clade</taxon>
        <taxon>NPAAA clade</taxon>
        <taxon>Hologalegina</taxon>
        <taxon>IRL clade</taxon>
        <taxon>Trifolieae</taxon>
        <taxon>Trifolium</taxon>
    </lineage>
</organism>
<reference evidence="3" key="1">
    <citation type="journal article" date="2017" name="Front. Plant Sci.">
        <title>Climate Clever Clovers: New Paradigm to Reduce the Environmental Footprint of Ruminants by Breeding Low Methanogenic Forages Utilizing Haplotype Variation.</title>
        <authorList>
            <person name="Kaur P."/>
            <person name="Appels R."/>
            <person name="Bayer P.E."/>
            <person name="Keeble-Gagnere G."/>
            <person name="Wang J."/>
            <person name="Hirakawa H."/>
            <person name="Shirasawa K."/>
            <person name="Vercoe P."/>
            <person name="Stefanova K."/>
            <person name="Durmic Z."/>
            <person name="Nichols P."/>
            <person name="Revell C."/>
            <person name="Isobe S.N."/>
            <person name="Edwards D."/>
            <person name="Erskine W."/>
        </authorList>
    </citation>
    <scope>NUCLEOTIDE SEQUENCE [LARGE SCALE GENOMIC DNA]</scope>
    <source>
        <strain evidence="3">cv. Daliak</strain>
    </source>
</reference>
<keyword evidence="3" id="KW-1185">Reference proteome</keyword>
<feature type="compositionally biased region" description="Basic and acidic residues" evidence="1">
    <location>
        <begin position="10"/>
        <end position="19"/>
    </location>
</feature>
<dbReference type="AlphaFoldDB" id="A0A2Z6LYR0"/>
<proteinExistence type="predicted"/>
<sequence length="263" mass="28789">MVATNMSPEDSSRKDKPDQNDLPELAIGETCNSVEQYSTHGGLAHCLDKRTDVAGPKIPVKNNQDDTVFPANAEQLSVHTASQDKDTSQKNLVHYTSKSQDDPMPALLKESNSDCQTSNPAKCGLPQPSNIISDSADVECRNPSANMAANQTVKEWQSVTVAVSVKATINDAIVLSDSDEEDVNVEVTSAGRKGVESPDTNIWHCLGIYGSRTRMPVSLSALKRWSEYEFDSTSSHLEFKVWKTGESEREAMSLRDALKLFNP</sequence>
<evidence type="ECO:0008006" key="4">
    <source>
        <dbReference type="Google" id="ProtNLM"/>
    </source>
</evidence>
<evidence type="ECO:0000313" key="2">
    <source>
        <dbReference type="EMBL" id="GAU25164.1"/>
    </source>
</evidence>